<evidence type="ECO:0000256" key="1">
    <source>
        <dbReference type="ARBA" id="ARBA00006484"/>
    </source>
</evidence>
<dbReference type="EMBL" id="BKZW01000002">
    <property type="protein sequence ID" value="GER89836.1"/>
    <property type="molecule type" value="Genomic_DNA"/>
</dbReference>
<comment type="caution">
    <text evidence="4">The sequence shown here is derived from an EMBL/GenBank/DDBJ whole genome shotgun (WGS) entry which is preliminary data.</text>
</comment>
<dbReference type="InterPro" id="IPR036291">
    <property type="entry name" value="NAD(P)-bd_dom_sf"/>
</dbReference>
<sequence length="263" mass="27959">MIHTGLQNKVAIVTGANHGIGAATAKALAAEGVAVLMNFLRMPHLDGVKGQSAAEIEITTPGLAYYNHQRSKSAEEVVQAIRERGGRAEAIEADLADPATIPLLFEQAEALLGPVDILINNADYCTADTFQSGSTDLAPGGYAITEITSETHDRHFAVNSRAVALLIAEFARRRRARGIHWGRIISITTDGAPGFFHEISYGASKYALESYTRAAAEELGRYGITANIISPGPVQTGWITPELEAQIAAETPLGRAGQPEGSR</sequence>
<dbReference type="Pfam" id="PF13561">
    <property type="entry name" value="adh_short_C2"/>
    <property type="match status" value="1"/>
</dbReference>
<dbReference type="RefSeq" id="WP_151757668.1">
    <property type="nucleotide sequence ID" value="NZ_BKZW01000002.1"/>
</dbReference>
<organism evidence="4 5">
    <name type="scientific">Dictyobacter vulcani</name>
    <dbReference type="NCBI Taxonomy" id="2607529"/>
    <lineage>
        <taxon>Bacteria</taxon>
        <taxon>Bacillati</taxon>
        <taxon>Chloroflexota</taxon>
        <taxon>Ktedonobacteria</taxon>
        <taxon>Ktedonobacterales</taxon>
        <taxon>Dictyobacteraceae</taxon>
        <taxon>Dictyobacter</taxon>
    </lineage>
</organism>
<name>A0A5J4KXB0_9CHLR</name>
<dbReference type="AlphaFoldDB" id="A0A5J4KXB0"/>
<dbReference type="Pfam" id="PF00106">
    <property type="entry name" value="adh_short"/>
    <property type="match status" value="1"/>
</dbReference>
<evidence type="ECO:0000313" key="4">
    <source>
        <dbReference type="EMBL" id="GER89836.1"/>
    </source>
</evidence>
<keyword evidence="2" id="KW-0560">Oxidoreductase</keyword>
<proteinExistence type="inferred from homology"/>
<dbReference type="PRINTS" id="PR00080">
    <property type="entry name" value="SDRFAMILY"/>
</dbReference>
<evidence type="ECO:0000313" key="5">
    <source>
        <dbReference type="Proteomes" id="UP000326912"/>
    </source>
</evidence>
<reference evidence="4 5" key="1">
    <citation type="submission" date="2019-10" db="EMBL/GenBank/DDBJ databases">
        <title>Dictyobacter vulcani sp. nov., within the class Ktedonobacteria, isolated from soil of volcanic Mt. Zao.</title>
        <authorList>
            <person name="Zheng Y."/>
            <person name="Wang C.M."/>
            <person name="Sakai Y."/>
            <person name="Abe K."/>
            <person name="Yokota A."/>
            <person name="Yabe S."/>
        </authorList>
    </citation>
    <scope>NUCLEOTIDE SEQUENCE [LARGE SCALE GENOMIC DNA]</scope>
    <source>
        <strain evidence="4 5">W12</strain>
    </source>
</reference>
<dbReference type="Proteomes" id="UP000326912">
    <property type="component" value="Unassembled WGS sequence"/>
</dbReference>
<keyword evidence="5" id="KW-1185">Reference proteome</keyword>
<evidence type="ECO:0000256" key="2">
    <source>
        <dbReference type="ARBA" id="ARBA00023002"/>
    </source>
</evidence>
<gene>
    <name evidence="4" type="ORF">KDW_39980</name>
</gene>
<dbReference type="PANTHER" id="PTHR48107:SF7">
    <property type="entry name" value="RE15974P"/>
    <property type="match status" value="1"/>
</dbReference>
<protein>
    <submittedName>
        <fullName evidence="4">3-ketoacyl-ACP reductase</fullName>
    </submittedName>
</protein>
<dbReference type="PANTHER" id="PTHR48107">
    <property type="entry name" value="NADPH-DEPENDENT ALDEHYDE REDUCTASE-LIKE PROTEIN, CHLOROPLASTIC-RELATED"/>
    <property type="match status" value="1"/>
</dbReference>
<comment type="similarity">
    <text evidence="1 3">Belongs to the short-chain dehydrogenases/reductases (SDR) family.</text>
</comment>
<dbReference type="SUPFAM" id="SSF51735">
    <property type="entry name" value="NAD(P)-binding Rossmann-fold domains"/>
    <property type="match status" value="1"/>
</dbReference>
<accession>A0A5J4KXB0</accession>
<dbReference type="InterPro" id="IPR002347">
    <property type="entry name" value="SDR_fam"/>
</dbReference>
<dbReference type="Gene3D" id="3.40.50.720">
    <property type="entry name" value="NAD(P)-binding Rossmann-like Domain"/>
    <property type="match status" value="1"/>
</dbReference>
<evidence type="ECO:0000256" key="3">
    <source>
        <dbReference type="RuleBase" id="RU000363"/>
    </source>
</evidence>
<dbReference type="PRINTS" id="PR00081">
    <property type="entry name" value="GDHRDH"/>
</dbReference>
<dbReference type="GO" id="GO:0016614">
    <property type="term" value="F:oxidoreductase activity, acting on CH-OH group of donors"/>
    <property type="evidence" value="ECO:0007669"/>
    <property type="project" value="UniProtKB-ARBA"/>
</dbReference>